<dbReference type="Proteomes" id="UP000018895">
    <property type="component" value="Unassembled WGS sequence"/>
</dbReference>
<evidence type="ECO:0000256" key="3">
    <source>
        <dbReference type="ARBA" id="ARBA00022692"/>
    </source>
</evidence>
<evidence type="ECO:0000256" key="4">
    <source>
        <dbReference type="ARBA" id="ARBA00022989"/>
    </source>
</evidence>
<protein>
    <recommendedName>
        <fullName evidence="7">ABC3 transporter permease C-terminal domain-containing protein</fullName>
    </recommendedName>
</protein>
<dbReference type="OrthoDB" id="1937696at2"/>
<dbReference type="PIRSF" id="PIRSF018968">
    <property type="entry name" value="ABC_permease_BceB"/>
    <property type="match status" value="1"/>
</dbReference>
<comment type="similarity">
    <text evidence="6">Belongs to the ABC-4 integral membrane protein family.</text>
</comment>
<dbReference type="PANTHER" id="PTHR46795">
    <property type="entry name" value="ABC TRANSPORTER PERMEASE-RELATED-RELATED"/>
    <property type="match status" value="1"/>
</dbReference>
<dbReference type="AlphaFoldDB" id="W4QD79"/>
<accession>W4QD79</accession>
<evidence type="ECO:0000256" key="6">
    <source>
        <dbReference type="PIRNR" id="PIRNR018968"/>
    </source>
</evidence>
<feature type="transmembrane region" description="Helical" evidence="6">
    <location>
        <begin position="281"/>
        <end position="303"/>
    </location>
</feature>
<dbReference type="RefSeq" id="WP_035340796.1">
    <property type="nucleotide sequence ID" value="NZ_BAUU01000004.1"/>
</dbReference>
<dbReference type="GO" id="GO:0055085">
    <property type="term" value="P:transmembrane transport"/>
    <property type="evidence" value="ECO:0007669"/>
    <property type="project" value="UniProtKB-UniRule"/>
</dbReference>
<keyword evidence="9" id="KW-1185">Reference proteome</keyword>
<dbReference type="InterPro" id="IPR003838">
    <property type="entry name" value="ABC3_permease_C"/>
</dbReference>
<evidence type="ECO:0000313" key="9">
    <source>
        <dbReference type="Proteomes" id="UP000018895"/>
    </source>
</evidence>
<dbReference type="Pfam" id="PF02687">
    <property type="entry name" value="FtsX"/>
    <property type="match status" value="1"/>
</dbReference>
<feature type="transmembrane region" description="Helical" evidence="6">
    <location>
        <begin position="20"/>
        <end position="40"/>
    </location>
</feature>
<feature type="transmembrane region" description="Helical" evidence="6">
    <location>
        <begin position="110"/>
        <end position="131"/>
    </location>
</feature>
<feature type="transmembrane region" description="Helical" evidence="6">
    <location>
        <begin position="196"/>
        <end position="216"/>
    </location>
</feature>
<dbReference type="PANTHER" id="PTHR46795:SF3">
    <property type="entry name" value="ABC TRANSPORTER PERMEASE"/>
    <property type="match status" value="1"/>
</dbReference>
<reference evidence="8" key="1">
    <citation type="journal article" date="2014" name="Genome Announc.">
        <title>Draft Genome Sequences of Three Alkaliphilic Bacillus Strains, Bacillus wakoensis JCM 9140T, Bacillus akibai JCM 9157T, and Bacillus hemicellulosilyticus JCM 9152T.</title>
        <authorList>
            <person name="Yuki M."/>
            <person name="Oshima K."/>
            <person name="Suda W."/>
            <person name="Oshida Y."/>
            <person name="Kitamura K."/>
            <person name="Iida T."/>
            <person name="Hattori M."/>
            <person name="Ohkuma M."/>
        </authorList>
    </citation>
    <scope>NUCLEOTIDE SEQUENCE [LARGE SCALE GENOMIC DNA]</scope>
    <source>
        <strain evidence="8">JCM 9152</strain>
    </source>
</reference>
<feature type="transmembrane region" description="Helical" evidence="6">
    <location>
        <begin position="526"/>
        <end position="549"/>
    </location>
</feature>
<evidence type="ECO:0000256" key="1">
    <source>
        <dbReference type="ARBA" id="ARBA00004651"/>
    </source>
</evidence>
<dbReference type="STRING" id="1236971.JCM9152_674"/>
<keyword evidence="6" id="KW-0813">Transport</keyword>
<gene>
    <name evidence="8" type="ORF">JCM9152_674</name>
</gene>
<name>W4QD79_9BACI</name>
<evidence type="ECO:0000256" key="5">
    <source>
        <dbReference type="ARBA" id="ARBA00023136"/>
    </source>
</evidence>
<feature type="transmembrane region" description="Helical" evidence="6">
    <location>
        <begin position="52"/>
        <end position="73"/>
    </location>
</feature>
<keyword evidence="3 6" id="KW-0812">Transmembrane</keyword>
<feature type="transmembrane region" description="Helical" evidence="6">
    <location>
        <begin position="228"/>
        <end position="253"/>
    </location>
</feature>
<feature type="transmembrane region" description="Helical" evidence="6">
    <location>
        <begin position="616"/>
        <end position="638"/>
    </location>
</feature>
<feature type="transmembrane region" description="Helical" evidence="6">
    <location>
        <begin position="151"/>
        <end position="175"/>
    </location>
</feature>
<keyword evidence="2 6" id="KW-1003">Cell membrane</keyword>
<feature type="domain" description="ABC3 transporter permease C-terminal" evidence="7">
    <location>
        <begin position="62"/>
        <end position="170"/>
    </location>
</feature>
<comment type="caution">
    <text evidence="8">The sequence shown here is derived from an EMBL/GenBank/DDBJ whole genome shotgun (WGS) entry which is preliminary data.</text>
</comment>
<dbReference type="EMBL" id="BAUU01000004">
    <property type="protein sequence ID" value="GAE29324.1"/>
    <property type="molecule type" value="Genomic_DNA"/>
</dbReference>
<feature type="transmembrane region" description="Helical" evidence="6">
    <location>
        <begin position="584"/>
        <end position="604"/>
    </location>
</feature>
<keyword evidence="5 6" id="KW-0472">Membrane</keyword>
<evidence type="ECO:0000259" key="7">
    <source>
        <dbReference type="Pfam" id="PF02687"/>
    </source>
</evidence>
<dbReference type="InterPro" id="IPR027022">
    <property type="entry name" value="ABC_permease_BceB-typ"/>
</dbReference>
<keyword evidence="4 6" id="KW-1133">Transmembrane helix</keyword>
<evidence type="ECO:0000256" key="2">
    <source>
        <dbReference type="ARBA" id="ARBA00022475"/>
    </source>
</evidence>
<dbReference type="InterPro" id="IPR052536">
    <property type="entry name" value="ABC-4_Integral_Memb_Prot"/>
</dbReference>
<evidence type="ECO:0000313" key="8">
    <source>
        <dbReference type="EMBL" id="GAE29324.1"/>
    </source>
</evidence>
<organism evidence="8 9">
    <name type="scientific">Halalkalibacter hemicellulosilyticusJCM 9152</name>
    <dbReference type="NCBI Taxonomy" id="1236971"/>
    <lineage>
        <taxon>Bacteria</taxon>
        <taxon>Bacillati</taxon>
        <taxon>Bacillota</taxon>
        <taxon>Bacilli</taxon>
        <taxon>Bacillales</taxon>
        <taxon>Bacillaceae</taxon>
        <taxon>Halalkalibacter</taxon>
    </lineage>
</organism>
<comment type="subcellular location">
    <subcellularLocation>
        <location evidence="1 6">Cell membrane</location>
        <topology evidence="1 6">Multi-pass membrane protein</topology>
    </subcellularLocation>
</comment>
<dbReference type="GO" id="GO:0005886">
    <property type="term" value="C:plasma membrane"/>
    <property type="evidence" value="ECO:0007669"/>
    <property type="project" value="UniProtKB-SubCell"/>
</dbReference>
<proteinExistence type="inferred from homology"/>
<sequence length="650" mass="75182">MSFNQIVWKMVMADYKKYIFYYLCNSLAVMLFFLFSTLFFNENIVDVKGTESIEYVLAVPGIALIVFTLFFISHAHRIFIKHRNSEFGLFMTLGMTNRDVSKLLIIENGIIGSISLVTGIVAGSLFSRLFFYLLTSSVGINSASYHLNIEMFLYTTMIFLVVFAVAVGRTLFLIFNQQIVLTLKSDRVSEAIKIKSPLLGKLGIVIIFLSVFGLYFTYTGPSGGDYLVIWTMTTWMGLYVSLNQFTSYFIDFIKKNRDYYYKRMLSLSSLDYKFKQLTSTLMLVTVMIMVTILYSTIILFTYIETAKQVMKENPYDIAFLQTDNKNNLTEEELYSILNQTENPIQNHVTLPVYSYFQQESYSGWTHVYHLMSADEFNIWTPDQIKIDHKEFIYYINQQSENNENDYALNFTVPNVAGEEEYTHRKTLVERNFNNVVNEFILINDVEMNLLKNKLDGFESTIHLINVANWEETGEVVGELQVRFTAFNEKTPPIIDEDVEGISEKDLFRIVSKVEGYNRNKTTNGTLIFVTTFLSVLFFFGSFVLLYLNLFSNIDNERVKFKKLNRIGVTTIELKRMISNELTPIFFAPTIIGTFLAFLFIIAMSTDIGGVVQNPNVLFYFLVVSGIYLVIQIGFYLYARKKMFLYLISRS</sequence>